<keyword evidence="3" id="KW-0254">Endocytosis</keyword>
<proteinExistence type="predicted"/>
<evidence type="ECO:0000256" key="6">
    <source>
        <dbReference type="SAM" id="MobiDB-lite"/>
    </source>
</evidence>
<dbReference type="InterPro" id="IPR011992">
    <property type="entry name" value="EF-hand-dom_pair"/>
</dbReference>
<dbReference type="SMART" id="SM00233">
    <property type="entry name" value="PH"/>
    <property type="match status" value="1"/>
</dbReference>
<dbReference type="SMART" id="SM00239">
    <property type="entry name" value="C2"/>
    <property type="match status" value="1"/>
</dbReference>
<gene>
    <name evidence="9" type="ORF">SEV965_LOCUS5389</name>
</gene>
<dbReference type="InterPro" id="IPR035899">
    <property type="entry name" value="DBL_dom_sf"/>
</dbReference>
<dbReference type="SUPFAM" id="SSF50729">
    <property type="entry name" value="PH domain-like"/>
    <property type="match status" value="1"/>
</dbReference>
<dbReference type="InterPro" id="IPR018247">
    <property type="entry name" value="EF_Hand_1_Ca_BS"/>
</dbReference>
<dbReference type="EMBL" id="CAJNOU010000164">
    <property type="protein sequence ID" value="CAF0896115.1"/>
    <property type="molecule type" value="Genomic_DNA"/>
</dbReference>
<comment type="subcellular location">
    <subcellularLocation>
        <location evidence="1">Cytoplasm</location>
    </subcellularLocation>
</comment>
<evidence type="ECO:0000313" key="9">
    <source>
        <dbReference type="EMBL" id="CAF0896115.1"/>
    </source>
</evidence>
<dbReference type="SUPFAM" id="SSF47473">
    <property type="entry name" value="EF-hand"/>
    <property type="match status" value="1"/>
</dbReference>
<feature type="coiled-coil region" evidence="5">
    <location>
        <begin position="292"/>
        <end position="326"/>
    </location>
</feature>
<evidence type="ECO:0000259" key="7">
    <source>
        <dbReference type="PROSITE" id="PS50004"/>
    </source>
</evidence>
<dbReference type="PANTHER" id="PTHR46006">
    <property type="entry name" value="RHO GUANINE NUCLEOTIDE EXCHANGE FACTOR AT 64C, ISOFORM A"/>
    <property type="match status" value="1"/>
</dbReference>
<feature type="region of interest" description="Disordered" evidence="6">
    <location>
        <begin position="143"/>
        <end position="214"/>
    </location>
</feature>
<dbReference type="SUPFAM" id="SSF49562">
    <property type="entry name" value="C2 domain (Calcium/lipid-binding domain, CaLB)"/>
    <property type="match status" value="1"/>
</dbReference>
<dbReference type="PROSITE" id="PS50004">
    <property type="entry name" value="C2"/>
    <property type="match status" value="1"/>
</dbReference>
<evidence type="ECO:0000256" key="1">
    <source>
        <dbReference type="ARBA" id="ARBA00004496"/>
    </source>
</evidence>
<dbReference type="Gene3D" id="1.10.238.10">
    <property type="entry name" value="EF-hand"/>
    <property type="match status" value="1"/>
</dbReference>
<feature type="domain" description="DH" evidence="8">
    <location>
        <begin position="398"/>
        <end position="519"/>
    </location>
</feature>
<evidence type="ECO:0000259" key="8">
    <source>
        <dbReference type="PROSITE" id="PS50010"/>
    </source>
</evidence>
<dbReference type="Pfam" id="PF16652">
    <property type="entry name" value="PH_13"/>
    <property type="match status" value="1"/>
</dbReference>
<dbReference type="InterPro" id="IPR000219">
    <property type="entry name" value="DH_dom"/>
</dbReference>
<dbReference type="SMART" id="SM00325">
    <property type="entry name" value="RhoGEF"/>
    <property type="match status" value="1"/>
</dbReference>
<dbReference type="Proteomes" id="UP000663889">
    <property type="component" value="Unassembled WGS sequence"/>
</dbReference>
<feature type="domain" description="C2" evidence="7">
    <location>
        <begin position="687"/>
        <end position="810"/>
    </location>
</feature>
<evidence type="ECO:0000256" key="4">
    <source>
        <dbReference type="ARBA" id="ARBA00022837"/>
    </source>
</evidence>
<evidence type="ECO:0000256" key="2">
    <source>
        <dbReference type="ARBA" id="ARBA00022490"/>
    </source>
</evidence>
<dbReference type="InterPro" id="IPR001849">
    <property type="entry name" value="PH_domain"/>
</dbReference>
<dbReference type="GO" id="GO:0035025">
    <property type="term" value="P:positive regulation of Rho protein signal transduction"/>
    <property type="evidence" value="ECO:0007669"/>
    <property type="project" value="TreeGrafter"/>
</dbReference>
<dbReference type="GO" id="GO:0005085">
    <property type="term" value="F:guanyl-nucleotide exchange factor activity"/>
    <property type="evidence" value="ECO:0007669"/>
    <property type="project" value="InterPro"/>
</dbReference>
<dbReference type="AlphaFoldDB" id="A0A813ZB70"/>
<keyword evidence="5" id="KW-0175">Coiled coil</keyword>
<feature type="compositionally biased region" description="Basic and acidic residues" evidence="6">
    <location>
        <begin position="102"/>
        <end position="120"/>
    </location>
</feature>
<organism evidence="9 10">
    <name type="scientific">Rotaria sordida</name>
    <dbReference type="NCBI Taxonomy" id="392033"/>
    <lineage>
        <taxon>Eukaryota</taxon>
        <taxon>Metazoa</taxon>
        <taxon>Spiralia</taxon>
        <taxon>Gnathifera</taxon>
        <taxon>Rotifera</taxon>
        <taxon>Eurotatoria</taxon>
        <taxon>Bdelloidea</taxon>
        <taxon>Philodinida</taxon>
        <taxon>Philodinidae</taxon>
        <taxon>Rotaria</taxon>
    </lineage>
</organism>
<evidence type="ECO:0000256" key="5">
    <source>
        <dbReference type="SAM" id="Coils"/>
    </source>
</evidence>
<dbReference type="GO" id="GO:0005737">
    <property type="term" value="C:cytoplasm"/>
    <property type="evidence" value="ECO:0007669"/>
    <property type="project" value="UniProtKB-SubCell"/>
</dbReference>
<dbReference type="Gene3D" id="2.60.40.150">
    <property type="entry name" value="C2 domain"/>
    <property type="match status" value="1"/>
</dbReference>
<dbReference type="Pfam" id="PF00168">
    <property type="entry name" value="C2"/>
    <property type="match status" value="1"/>
</dbReference>
<dbReference type="Gene3D" id="1.20.900.10">
    <property type="entry name" value="Dbl homology (DH) domain"/>
    <property type="match status" value="1"/>
</dbReference>
<evidence type="ECO:0000256" key="3">
    <source>
        <dbReference type="ARBA" id="ARBA00022583"/>
    </source>
</evidence>
<protein>
    <submittedName>
        <fullName evidence="9">Uncharacterized protein</fullName>
    </submittedName>
</protein>
<dbReference type="PROSITE" id="PS00018">
    <property type="entry name" value="EF_HAND_1"/>
    <property type="match status" value="1"/>
</dbReference>
<dbReference type="InterPro" id="IPR035892">
    <property type="entry name" value="C2_domain_sf"/>
</dbReference>
<reference evidence="9" key="1">
    <citation type="submission" date="2021-02" db="EMBL/GenBank/DDBJ databases">
        <authorList>
            <person name="Nowell W R."/>
        </authorList>
    </citation>
    <scope>NUCLEOTIDE SEQUENCE</scope>
</reference>
<keyword evidence="2" id="KW-0963">Cytoplasm</keyword>
<dbReference type="Gene3D" id="2.30.29.30">
    <property type="entry name" value="Pleckstrin-homology domain (PH domain)/Phosphotyrosine-binding domain (PTB)"/>
    <property type="match status" value="1"/>
</dbReference>
<dbReference type="GO" id="GO:0006897">
    <property type="term" value="P:endocytosis"/>
    <property type="evidence" value="ECO:0007669"/>
    <property type="project" value="UniProtKB-KW"/>
</dbReference>
<dbReference type="InterPro" id="IPR000008">
    <property type="entry name" value="C2_dom"/>
</dbReference>
<dbReference type="InterPro" id="IPR011993">
    <property type="entry name" value="PH-like_dom_sf"/>
</dbReference>
<dbReference type="PROSITE" id="PS50010">
    <property type="entry name" value="DH_2"/>
    <property type="match status" value="1"/>
</dbReference>
<feature type="coiled-coil region" evidence="5">
    <location>
        <begin position="499"/>
        <end position="526"/>
    </location>
</feature>
<dbReference type="InterPro" id="IPR051480">
    <property type="entry name" value="Endocytic_GEF_Adapter"/>
</dbReference>
<sequence>MYAALITSSMWITENNFPKALADHDKDGRLTSDEFVIAMHCCDIVRAGQILPTRLPDEWLNTTIAQRERIGSLGTSNVSSAFANINQELKDAFKFTTTTENHAPETIEPERRNSLVSYEEKRQKNYEDGFKELERRRQLLREQEERDQREREERERKREFELQKQKDEQERRKQMEFERQLERQRQIEHQKEEERRKLFEQREAARKDMERKSRLEWERQRMQELSTQKSRLLEQTNNLKSREKALELELQSMDDTIQTNQKKVHQTNTNIQIIDQKINDMQKHTIQEKHLLENFEQQRKDLYIKLNHLQTERESINSSLKNLNQSKEFSKRILSNFSSKSTIDIHHRSFTPDVSHSPSVRLVKNRNVTHHRSPSINNIVVKPNTDYMNDNIIPPTPLLSTGLMTIIESTKIGEILCSHLPNMANDYFQYCNSRSQANKSLQIKIDSNENFRSYLKIFQDNTGGLSLNDFLTKPIQRVTRYPLLIEKILKHTLINHPDYESLKQALDCARQLNERINKQISEQESSLRLDWLQQHLIFGSDENSSDGYLLDELVKFNSLNKYNIQRKLILHGLVTKVPSGKELLAFLFNDFLLCSTIKSSSSSTNWQTQIFEQKSTLQLKLYRLPLFLIDIIIANESLNDQLTFSITSKVHEKPLVLKAQQTNVRTLWVKSINNAVEECQAAEKSILADKAMFTIPGNKHNSRAAVARLLLVVQEAQDLMPSNKTLERHRSVDPYCEITVCSLTLKTPFMKRTINPKWNAPMQFLIYNLKEDMIHINIFDNEYFSPNESLGYISVHLTDILPCPLDTFLTKPSLPFTQKVYLNNGSSVIIKCVVQILTTSN</sequence>
<evidence type="ECO:0000313" key="10">
    <source>
        <dbReference type="Proteomes" id="UP000663889"/>
    </source>
</evidence>
<name>A0A813ZB70_9BILA</name>
<feature type="region of interest" description="Disordered" evidence="6">
    <location>
        <begin position="100"/>
        <end position="120"/>
    </location>
</feature>
<dbReference type="Pfam" id="PF00621">
    <property type="entry name" value="RhoGEF"/>
    <property type="match status" value="1"/>
</dbReference>
<dbReference type="SUPFAM" id="SSF48065">
    <property type="entry name" value="DBL homology domain (DH-domain)"/>
    <property type="match status" value="1"/>
</dbReference>
<comment type="caution">
    <text evidence="9">The sequence shown here is derived from an EMBL/GenBank/DDBJ whole genome shotgun (WGS) entry which is preliminary data.</text>
</comment>
<keyword evidence="4" id="KW-0106">Calcium</keyword>
<dbReference type="PANTHER" id="PTHR46006:SF6">
    <property type="entry name" value="INTERSECTIN-2 ISOFORM X1"/>
    <property type="match status" value="1"/>
</dbReference>
<accession>A0A813ZB70</accession>